<feature type="compositionally biased region" description="Low complexity" evidence="1">
    <location>
        <begin position="117"/>
        <end position="127"/>
    </location>
</feature>
<gene>
    <name evidence="2" type="ORF">M0812_15351</name>
</gene>
<protein>
    <submittedName>
        <fullName evidence="2">Uncharacterized protein</fullName>
    </submittedName>
</protein>
<dbReference type="AlphaFoldDB" id="A0AAV7ZDQ1"/>
<evidence type="ECO:0000313" key="2">
    <source>
        <dbReference type="EMBL" id="KAJ3439325.1"/>
    </source>
</evidence>
<name>A0AAV7ZDQ1_9EUKA</name>
<feature type="compositionally biased region" description="Basic and acidic residues" evidence="1">
    <location>
        <begin position="128"/>
        <end position="140"/>
    </location>
</feature>
<organism evidence="2 3">
    <name type="scientific">Anaeramoeba flamelloides</name>
    <dbReference type="NCBI Taxonomy" id="1746091"/>
    <lineage>
        <taxon>Eukaryota</taxon>
        <taxon>Metamonada</taxon>
        <taxon>Anaeramoebidae</taxon>
        <taxon>Anaeramoeba</taxon>
    </lineage>
</organism>
<dbReference type="EMBL" id="JANTQA010000032">
    <property type="protein sequence ID" value="KAJ3439325.1"/>
    <property type="molecule type" value="Genomic_DNA"/>
</dbReference>
<reference evidence="2" key="1">
    <citation type="submission" date="2022-08" db="EMBL/GenBank/DDBJ databases">
        <title>Novel sulphate-reducing endosymbionts in the free-living metamonad Anaeramoeba.</title>
        <authorList>
            <person name="Jerlstrom-Hultqvist J."/>
            <person name="Cepicka I."/>
            <person name="Gallot-Lavallee L."/>
            <person name="Salas-Leiva D."/>
            <person name="Curtis B.A."/>
            <person name="Zahonova K."/>
            <person name="Pipaliya S."/>
            <person name="Dacks J."/>
            <person name="Roger A.J."/>
        </authorList>
    </citation>
    <scope>NUCLEOTIDE SEQUENCE</scope>
    <source>
        <strain evidence="2">Busselton2</strain>
    </source>
</reference>
<comment type="caution">
    <text evidence="2">The sequence shown here is derived from an EMBL/GenBank/DDBJ whole genome shotgun (WGS) entry which is preliminary data.</text>
</comment>
<dbReference type="Proteomes" id="UP001146793">
    <property type="component" value="Unassembled WGS sequence"/>
</dbReference>
<feature type="compositionally biased region" description="Basic and acidic residues" evidence="1">
    <location>
        <begin position="371"/>
        <end position="395"/>
    </location>
</feature>
<accession>A0AAV7ZDQ1</accession>
<feature type="compositionally biased region" description="Basic residues" evidence="1">
    <location>
        <begin position="141"/>
        <end position="163"/>
    </location>
</feature>
<feature type="compositionally biased region" description="Basic residues" evidence="1">
    <location>
        <begin position="293"/>
        <end position="306"/>
    </location>
</feature>
<proteinExistence type="predicted"/>
<feature type="compositionally biased region" description="Basic and acidic residues" evidence="1">
    <location>
        <begin position="321"/>
        <end position="356"/>
    </location>
</feature>
<evidence type="ECO:0000256" key="1">
    <source>
        <dbReference type="SAM" id="MobiDB-lite"/>
    </source>
</evidence>
<feature type="region of interest" description="Disordered" evidence="1">
    <location>
        <begin position="293"/>
        <end position="411"/>
    </location>
</feature>
<feature type="region of interest" description="Disordered" evidence="1">
    <location>
        <begin position="116"/>
        <end position="178"/>
    </location>
</feature>
<sequence>MNNKKLSNGKNKKHKTNTFVDATNLDEEQLLNYLKQLKKQKLDLENKRKKKNKEYEFFKQQSRSMDREISGNNPPSGSLSFSYSGSSSSCSFSEDEPHLTSQDFDLLLRIIPKEESGSFSNSESESPSYRDHGKEKETVNAKKKKNIKNINKNKNKKKNKKKANQVNNNSSLTPTEFSSEFSSDYLSSSSEEKLALINFPYSQLDFFLKEGYIEVYPNFSKNYLNEKIVPKIIDEILEIDKTKHTKVTLSEENDLNPYSNYFVEPFFIINVFDEWKNIRKPLITKVDKRATTKSHLKIKTQRKRVFQKSMDQKSLTSTNRIKNEKQKEKGNKKKMQNEHEKEKKNELEKEKNDISIHNKNKINVEIENESEGGRESGARRSESEQVGEREEKESLMNKGNENGNENENENVNDLDVTVDQEFIKSHSKNIKRHLNKSLRHFERAHLLSEKWARVGISYHSVDVDNTGNGLFRVGKLWFEKDQVVIRISGVGKIFHAKYKKKNSIHILVDSNKTKYFKILNSNLTGVTISTESSNQKRILVFLLMIFFSSQGQNPLIGNNPVVENWELPKKTGGIDLSVLSPYSQPKFSEKKSLLTEQIIQQETLNGKKRAQDIRRSKWNDGKVLFCVHICVPKVIPFEPGFFIIEKNGFSFRIKQEQKNTVFIPFGTFHYVEPHPKNDRVLKIIKQENNSKSKLLHLIVTKNAFERNFILETIIYFFKKSQTQNFNQNNK</sequence>
<feature type="region of interest" description="Disordered" evidence="1">
    <location>
        <begin position="42"/>
        <end position="83"/>
    </location>
</feature>
<feature type="region of interest" description="Disordered" evidence="1">
    <location>
        <begin position="1"/>
        <end position="22"/>
    </location>
</feature>
<evidence type="ECO:0000313" key="3">
    <source>
        <dbReference type="Proteomes" id="UP001146793"/>
    </source>
</evidence>